<accession>A0A7J6NQM9</accession>
<dbReference type="OrthoDB" id="425313at2759"/>
<feature type="transmembrane region" description="Helical" evidence="1">
    <location>
        <begin position="230"/>
        <end position="251"/>
    </location>
</feature>
<keyword evidence="1" id="KW-1133">Transmembrane helix</keyword>
<evidence type="ECO:0000313" key="3">
    <source>
        <dbReference type="Proteomes" id="UP000541610"/>
    </source>
</evidence>
<comment type="caution">
    <text evidence="2">The sequence shown here is derived from an EMBL/GenBank/DDBJ whole genome shotgun (WGS) entry which is preliminary data.</text>
</comment>
<dbReference type="InterPro" id="IPR011044">
    <property type="entry name" value="Quino_amine_DH_bsu"/>
</dbReference>
<organism evidence="2 3">
    <name type="scientific">Perkinsus olseni</name>
    <name type="common">Perkinsus atlanticus</name>
    <dbReference type="NCBI Taxonomy" id="32597"/>
    <lineage>
        <taxon>Eukaryota</taxon>
        <taxon>Sar</taxon>
        <taxon>Alveolata</taxon>
        <taxon>Perkinsozoa</taxon>
        <taxon>Perkinsea</taxon>
        <taxon>Perkinsida</taxon>
        <taxon>Perkinsidae</taxon>
        <taxon>Perkinsus</taxon>
    </lineage>
</organism>
<dbReference type="EMBL" id="JABANP010000243">
    <property type="protein sequence ID" value="KAF4685900.1"/>
    <property type="molecule type" value="Genomic_DNA"/>
</dbReference>
<feature type="transmembrane region" description="Helical" evidence="1">
    <location>
        <begin position="292"/>
        <end position="312"/>
    </location>
</feature>
<gene>
    <name evidence="2" type="primary">PUF4_2</name>
    <name evidence="2" type="ORF">FOZ60_005949</name>
</gene>
<keyword evidence="1" id="KW-0472">Membrane</keyword>
<keyword evidence="1" id="KW-0812">Transmembrane</keyword>
<dbReference type="Proteomes" id="UP000541610">
    <property type="component" value="Unassembled WGS sequence"/>
</dbReference>
<evidence type="ECO:0000313" key="2">
    <source>
        <dbReference type="EMBL" id="KAF4685900.1"/>
    </source>
</evidence>
<feature type="transmembrane region" description="Helical" evidence="1">
    <location>
        <begin position="263"/>
        <end position="280"/>
    </location>
</feature>
<evidence type="ECO:0000256" key="1">
    <source>
        <dbReference type="SAM" id="Phobius"/>
    </source>
</evidence>
<dbReference type="SUPFAM" id="SSF50969">
    <property type="entry name" value="YVTN repeat-like/Quinoprotein amine dehydrogenase"/>
    <property type="match status" value="1"/>
</dbReference>
<dbReference type="AlphaFoldDB" id="A0A7J6NQM9"/>
<feature type="transmembrane region" description="Helical" evidence="1">
    <location>
        <begin position="101"/>
        <end position="129"/>
    </location>
</feature>
<name>A0A7J6NQM9_PEROL</name>
<sequence length="849" mass="94836">MATAAAATVAGVASLAGSTAGALFSYNKAAFVLDQTLRQWAVHQIDLYREDLRDLFGLTISRMDTYLTVNSVALAVSVHSIYCGMIPPDIPQPKEVPSWLWFIWILNLAASTVLLLLSVCFALHASIVAQSLEVKLLTRWLRLPLPKTSDIANAADTIERFECNPIKSIFRIPVVRRLSQRRTAHEGSSRKDARDVGKNGMMDHAEDDKYTVSHFSLFQRLQKSWQGYDAYARVFMVLANNQMLLTFADFALGSTMMGDREVWAAWAFVVVIATAAMLHLRMNLTFESYNELIVMLVLAYLTPLSAAAAATLDYAGQTSIGEGRGEVVNVEDFSVRRKFIVASAHEASKCEGGEDTALASIALHCLWYYYLVLQGLEATEVLPGKFNIVRMTSDILLHENPFHGFVRHEMTEGGIDGSRRPSDYEWDFERNDDDYCPPECRREVERLDDDLVEKEDKEICSALNFTDHDSFASAEKRSPGNKKDSQLAWMEEGRGASVRHSKIGEWVEAHYGQRPSPEDRWQESCFKGVTDPSIVREQVDEFGENVEEFEKEQKAGKGKFSRCVDSPKVILKPCEYRHPDRPKNITHYRLRPWSIYKQVSAIISAVWTVGLIWWALVCADVPTGTDLPGPVFKAASAGESSARFPPFFTPIGLDFSNNGSAVATDGISFWPRLPCSVLSPSDVLSIGEDVMVANGTDRLLNCATAESWKLPVAVSKVAYIREGSLAVSTPDNSLYLLEVDDDGEWRRKAKIGDYDDRQSSTDVISGIAFSRRYGMLVLMTSGNIDIWNMADGRRTITHLTLPEVQRYTAIAAVNTQGREEDSIVVSGLGKDQRADLFRINEEVNKFLEK</sequence>
<proteinExistence type="predicted"/>
<reference evidence="2 3" key="1">
    <citation type="submission" date="2020-04" db="EMBL/GenBank/DDBJ databases">
        <title>Perkinsus olseni comparative genomics.</title>
        <authorList>
            <person name="Bogema D.R."/>
        </authorList>
    </citation>
    <scope>NUCLEOTIDE SEQUENCE [LARGE SCALE GENOMIC DNA]</scope>
    <source>
        <strain evidence="2">00978-12</strain>
    </source>
</reference>
<protein>
    <submittedName>
        <fullName evidence="2">Pumilio domain member 4</fullName>
    </submittedName>
</protein>